<evidence type="ECO:0000256" key="4">
    <source>
        <dbReference type="ARBA" id="ARBA00023163"/>
    </source>
</evidence>
<keyword evidence="2" id="KW-0805">Transcription regulation</keyword>
<dbReference type="RefSeq" id="WP_263721743.1">
    <property type="nucleotide sequence ID" value="NZ_JAOWLA010000009.1"/>
</dbReference>
<evidence type="ECO:0000313" key="6">
    <source>
        <dbReference type="EMBL" id="MCV2865223.1"/>
    </source>
</evidence>
<dbReference type="InterPro" id="IPR000847">
    <property type="entry name" value="LysR_HTH_N"/>
</dbReference>
<dbReference type="PRINTS" id="PR00039">
    <property type="entry name" value="HTHLYSR"/>
</dbReference>
<evidence type="ECO:0000313" key="7">
    <source>
        <dbReference type="Proteomes" id="UP001652503"/>
    </source>
</evidence>
<evidence type="ECO:0000256" key="2">
    <source>
        <dbReference type="ARBA" id="ARBA00023015"/>
    </source>
</evidence>
<keyword evidence="7" id="KW-1185">Reference proteome</keyword>
<dbReference type="Gene3D" id="1.10.10.10">
    <property type="entry name" value="Winged helix-like DNA-binding domain superfamily/Winged helix DNA-binding domain"/>
    <property type="match status" value="1"/>
</dbReference>
<sequence>MPRNLDLTALRAFATVAETGGVTRAAGLLNLTQSAVSMQIKRLEQSLGRDFFVRAARKLTLTPEGEQLLGYARRMLELNDEALSRLTDAGFEGELRLGVPHDIVYPAIPRILGRFAALYPRVRINLMSSFTNLMHEAFARGELDLMLTTEEVIAPGGEELAARDLVWIGVEGGIAGQNRPLRLGFEEICRFRAIAQAALDDAGIPWEMGFSGRSNEAVMAMVAADLAVSVRMRGALPSGSVDIGDAGGLPPLGLVRIGLYDAGAEKGPVVEALKDELRLAYCCVI</sequence>
<dbReference type="PANTHER" id="PTHR30579">
    <property type="entry name" value="TRANSCRIPTIONAL REGULATOR"/>
    <property type="match status" value="1"/>
</dbReference>
<dbReference type="Pfam" id="PF03466">
    <property type="entry name" value="LysR_substrate"/>
    <property type="match status" value="1"/>
</dbReference>
<organism evidence="6 7">
    <name type="scientific">Albidovulum sediminicola</name>
    <dbReference type="NCBI Taxonomy" id="2984331"/>
    <lineage>
        <taxon>Bacteria</taxon>
        <taxon>Pseudomonadati</taxon>
        <taxon>Pseudomonadota</taxon>
        <taxon>Alphaproteobacteria</taxon>
        <taxon>Rhodobacterales</taxon>
        <taxon>Paracoccaceae</taxon>
        <taxon>Albidovulum</taxon>
    </lineage>
</organism>
<dbReference type="EMBL" id="JAOWLA010000009">
    <property type="protein sequence ID" value="MCV2865223.1"/>
    <property type="molecule type" value="Genomic_DNA"/>
</dbReference>
<proteinExistence type="inferred from homology"/>
<dbReference type="SUPFAM" id="SSF53850">
    <property type="entry name" value="Periplasmic binding protein-like II"/>
    <property type="match status" value="1"/>
</dbReference>
<feature type="domain" description="HTH lysR-type" evidence="5">
    <location>
        <begin position="5"/>
        <end position="62"/>
    </location>
</feature>
<dbReference type="InterPro" id="IPR050176">
    <property type="entry name" value="LTTR"/>
</dbReference>
<evidence type="ECO:0000256" key="1">
    <source>
        <dbReference type="ARBA" id="ARBA00009437"/>
    </source>
</evidence>
<protein>
    <submittedName>
        <fullName evidence="6">LysR family transcriptional regulator</fullName>
    </submittedName>
</protein>
<accession>A0ABT2Z248</accession>
<gene>
    <name evidence="6" type="ORF">OE647_10845</name>
</gene>
<dbReference type="Gene3D" id="3.40.190.10">
    <property type="entry name" value="Periplasmic binding protein-like II"/>
    <property type="match status" value="2"/>
</dbReference>
<dbReference type="SUPFAM" id="SSF46785">
    <property type="entry name" value="Winged helix' DNA-binding domain"/>
    <property type="match status" value="1"/>
</dbReference>
<reference evidence="6 7" key="1">
    <citation type="submission" date="2022-10" db="EMBL/GenBank/DDBJ databases">
        <title>Defluviimonas sp. nov., isolated from ocean surface water.</title>
        <authorList>
            <person name="He W."/>
            <person name="Wang L."/>
            <person name="Zhang D.-F."/>
        </authorList>
    </citation>
    <scope>NUCLEOTIDE SEQUENCE [LARGE SCALE GENOMIC DNA]</scope>
    <source>
        <strain evidence="6 7">WL0075</strain>
    </source>
</reference>
<dbReference type="InterPro" id="IPR036390">
    <property type="entry name" value="WH_DNA-bd_sf"/>
</dbReference>
<keyword evidence="4" id="KW-0804">Transcription</keyword>
<dbReference type="PROSITE" id="PS50931">
    <property type="entry name" value="HTH_LYSR"/>
    <property type="match status" value="1"/>
</dbReference>
<dbReference type="InterPro" id="IPR036388">
    <property type="entry name" value="WH-like_DNA-bd_sf"/>
</dbReference>
<evidence type="ECO:0000259" key="5">
    <source>
        <dbReference type="PROSITE" id="PS50931"/>
    </source>
</evidence>
<dbReference type="PANTHER" id="PTHR30579:SF7">
    <property type="entry name" value="HTH-TYPE TRANSCRIPTIONAL REGULATOR LRHA-RELATED"/>
    <property type="match status" value="1"/>
</dbReference>
<dbReference type="Proteomes" id="UP001652503">
    <property type="component" value="Unassembled WGS sequence"/>
</dbReference>
<comment type="similarity">
    <text evidence="1">Belongs to the LysR transcriptional regulatory family.</text>
</comment>
<name>A0ABT2Z248_9RHOB</name>
<comment type="caution">
    <text evidence="6">The sequence shown here is derived from an EMBL/GenBank/DDBJ whole genome shotgun (WGS) entry which is preliminary data.</text>
</comment>
<keyword evidence="3" id="KW-0238">DNA-binding</keyword>
<dbReference type="Pfam" id="PF00126">
    <property type="entry name" value="HTH_1"/>
    <property type="match status" value="1"/>
</dbReference>
<dbReference type="InterPro" id="IPR005119">
    <property type="entry name" value="LysR_subst-bd"/>
</dbReference>
<evidence type="ECO:0000256" key="3">
    <source>
        <dbReference type="ARBA" id="ARBA00023125"/>
    </source>
</evidence>